<feature type="compositionally biased region" description="Basic residues" evidence="1">
    <location>
        <begin position="289"/>
        <end position="300"/>
    </location>
</feature>
<dbReference type="InterPro" id="IPR013226">
    <property type="entry name" value="Pal1"/>
</dbReference>
<dbReference type="PANTHER" id="PTHR28307">
    <property type="entry name" value="PROTEIN PAL1"/>
    <property type="match status" value="1"/>
</dbReference>
<organism evidence="2 3">
    <name type="scientific">Discina gigas</name>
    <dbReference type="NCBI Taxonomy" id="1032678"/>
    <lineage>
        <taxon>Eukaryota</taxon>
        <taxon>Fungi</taxon>
        <taxon>Dikarya</taxon>
        <taxon>Ascomycota</taxon>
        <taxon>Pezizomycotina</taxon>
        <taxon>Pezizomycetes</taxon>
        <taxon>Pezizales</taxon>
        <taxon>Discinaceae</taxon>
        <taxon>Discina</taxon>
    </lineage>
</organism>
<dbReference type="PANTHER" id="PTHR28307:SF1">
    <property type="entry name" value="PAL1 CELL MORPHOLOGY PROTEIN"/>
    <property type="match status" value="1"/>
</dbReference>
<dbReference type="EMBL" id="JBBBZM010000133">
    <property type="protein sequence ID" value="KAL0633225.1"/>
    <property type="molecule type" value="Genomic_DNA"/>
</dbReference>
<gene>
    <name evidence="2" type="ORF">Q9L58_007909</name>
</gene>
<name>A0ABR3GBA4_9PEZI</name>
<evidence type="ECO:0000256" key="1">
    <source>
        <dbReference type="SAM" id="MobiDB-lite"/>
    </source>
</evidence>
<feature type="compositionally biased region" description="Basic and acidic residues" evidence="1">
    <location>
        <begin position="279"/>
        <end position="288"/>
    </location>
</feature>
<sequence>MAVKQNNAWASQYILDPPTSVEARQETGPYQQQAPAASALLKSPQSKSSRKTPENRIPRPTHGRSLSASSIPRPLEQIKRETRRANRAPHLRKSAIPGPDTIDKLDNILGGIPYHHEGPFDATLMSRQIPGRSPVEALATSNAEAIAATPRANLIDSLERHRPLQGTASIPPGMRAPGGDILPYYEEYDVMTRDGNYRRYPGVEYLDEDLKGKGEPSYTLDKFDKQQKASRKARRGMSLGQNQYEMQPGSHNMLAVPFVRGSTGNDSGVRRNKSSAGRMESEESLSDRLKKRFSLKRRQS</sequence>
<evidence type="ECO:0000313" key="2">
    <source>
        <dbReference type="EMBL" id="KAL0633225.1"/>
    </source>
</evidence>
<accession>A0ABR3GBA4</accession>
<keyword evidence="3" id="KW-1185">Reference proteome</keyword>
<reference evidence="2 3" key="1">
    <citation type="submission" date="2024-02" db="EMBL/GenBank/DDBJ databases">
        <title>Discinaceae phylogenomics.</title>
        <authorList>
            <person name="Dirks A.C."/>
            <person name="James T.Y."/>
        </authorList>
    </citation>
    <scope>NUCLEOTIDE SEQUENCE [LARGE SCALE GENOMIC DNA]</scope>
    <source>
        <strain evidence="2 3">ACD0624</strain>
    </source>
</reference>
<dbReference type="Proteomes" id="UP001447188">
    <property type="component" value="Unassembled WGS sequence"/>
</dbReference>
<comment type="caution">
    <text evidence="2">The sequence shown here is derived from an EMBL/GenBank/DDBJ whole genome shotgun (WGS) entry which is preliminary data.</text>
</comment>
<proteinExistence type="predicted"/>
<feature type="region of interest" description="Disordered" evidence="1">
    <location>
        <begin position="258"/>
        <end position="300"/>
    </location>
</feature>
<evidence type="ECO:0000313" key="3">
    <source>
        <dbReference type="Proteomes" id="UP001447188"/>
    </source>
</evidence>
<protein>
    <submittedName>
        <fullName evidence="2">Uncharacterized protein</fullName>
    </submittedName>
</protein>
<feature type="region of interest" description="Disordered" evidence="1">
    <location>
        <begin position="20"/>
        <end position="102"/>
    </location>
</feature>